<keyword evidence="8" id="KW-0391">Immunity</keyword>
<dbReference type="InterPro" id="IPR029342">
    <property type="entry name" value="ECIST_C"/>
</dbReference>
<feature type="compositionally biased region" description="Polar residues" evidence="12">
    <location>
        <begin position="393"/>
        <end position="403"/>
    </location>
</feature>
<keyword evidence="15" id="KW-1185">Reference proteome</keyword>
<reference evidence="14" key="1">
    <citation type="submission" date="2022-01" db="EMBL/GenBank/DDBJ databases">
        <authorList>
            <person name="King R."/>
        </authorList>
    </citation>
    <scope>NUCLEOTIDE SEQUENCE</scope>
</reference>
<dbReference type="SMART" id="SM01284">
    <property type="entry name" value="ECSIT_Cterm"/>
    <property type="match status" value="1"/>
</dbReference>
<feature type="region of interest" description="Disordered" evidence="12">
    <location>
        <begin position="391"/>
        <end position="411"/>
    </location>
</feature>
<evidence type="ECO:0000256" key="4">
    <source>
        <dbReference type="ARBA" id="ARBA00007674"/>
    </source>
</evidence>
<keyword evidence="11" id="KW-0539">Nucleus</keyword>
<evidence type="ECO:0000313" key="14">
    <source>
        <dbReference type="EMBL" id="CAG9799079.1"/>
    </source>
</evidence>
<keyword evidence="7" id="KW-0399">Innate immunity</keyword>
<dbReference type="AlphaFoldDB" id="A0A9N9RJ52"/>
<dbReference type="InterPro" id="IPR046448">
    <property type="entry name" value="ECSIT_N"/>
</dbReference>
<keyword evidence="6" id="KW-0963">Cytoplasm</keyword>
<comment type="similarity">
    <text evidence="4">Belongs to the ECSIT family.</text>
</comment>
<gene>
    <name evidence="14" type="ORF">CHIRRI_LOCUS2054</name>
</gene>
<dbReference type="GO" id="GO:0045087">
    <property type="term" value="P:innate immune response"/>
    <property type="evidence" value="ECO:0007669"/>
    <property type="project" value="UniProtKB-KW"/>
</dbReference>
<dbReference type="InterPro" id="IPR010418">
    <property type="entry name" value="ECSIT"/>
</dbReference>
<protein>
    <recommendedName>
        <fullName evidence="5">Evolutionarily conserved signaling intermediate in Toll pathway, mitochondrial</fullName>
    </recommendedName>
</protein>
<dbReference type="EMBL" id="OU895877">
    <property type="protein sequence ID" value="CAG9799079.1"/>
    <property type="molecule type" value="Genomic_DNA"/>
</dbReference>
<evidence type="ECO:0000256" key="3">
    <source>
        <dbReference type="ARBA" id="ARBA00004496"/>
    </source>
</evidence>
<sequence length="411" mass="48320">MIRCRNCVISIVNSRLRFQTYNQSKRLCSNNEKTEEEKNYENNREKRERQHEFFAKRSLILKGAFECVEHKNKDSFLDMIDIFINKDVNRRNHTEFIYAALKNMKEYGVQRDLVVYKKLIEVMPKGKFIPTNLFQVEFQHYPKQQQCIIDLLDQMEDNGVMPDYEMEDMLINVFGRRGFPVRKFWRMMYWMPKFKNLSPWIVPNPPPNDAFDLGMLAIERMCSVDLQSKICVYHTKDVESSIEDTWIVSGQSIVQQDLLKQHDKKIGLFIEGPFNIWLRYRCISYFILRSEAPKNFIEHNDDIEVDDVSDIDVPIFSLGRVKQKKNKVAILRSVHEQKDGTIYAVCCTGVSSKDSLLSWIRLLEKNGNPNLADLLVLFKFISPTDRDVIVQTKEPTVKTNGENDTNEDNKN</sequence>
<evidence type="ECO:0000256" key="6">
    <source>
        <dbReference type="ARBA" id="ARBA00022490"/>
    </source>
</evidence>
<evidence type="ECO:0000256" key="11">
    <source>
        <dbReference type="ARBA" id="ARBA00023242"/>
    </source>
</evidence>
<accession>A0A9N9RJ52</accession>
<name>A0A9N9RJ52_9DIPT</name>
<dbReference type="GO" id="GO:0005634">
    <property type="term" value="C:nucleus"/>
    <property type="evidence" value="ECO:0007669"/>
    <property type="project" value="UniProtKB-SubCell"/>
</dbReference>
<dbReference type="Proteomes" id="UP001153620">
    <property type="component" value="Chromosome 1"/>
</dbReference>
<evidence type="ECO:0000256" key="8">
    <source>
        <dbReference type="ARBA" id="ARBA00022859"/>
    </source>
</evidence>
<dbReference type="GO" id="GO:0005739">
    <property type="term" value="C:mitochondrion"/>
    <property type="evidence" value="ECO:0007669"/>
    <property type="project" value="UniProtKB-SubCell"/>
</dbReference>
<dbReference type="Pfam" id="PF14784">
    <property type="entry name" value="ECSIT_C"/>
    <property type="match status" value="1"/>
</dbReference>
<evidence type="ECO:0000256" key="2">
    <source>
        <dbReference type="ARBA" id="ARBA00004173"/>
    </source>
</evidence>
<dbReference type="GO" id="GO:0007178">
    <property type="term" value="P:cell surface receptor protein serine/threonine kinase signaling pathway"/>
    <property type="evidence" value="ECO:0007669"/>
    <property type="project" value="TreeGrafter"/>
</dbReference>
<evidence type="ECO:0000256" key="7">
    <source>
        <dbReference type="ARBA" id="ARBA00022588"/>
    </source>
</evidence>
<keyword evidence="10" id="KW-0496">Mitochondrion</keyword>
<feature type="domain" description="ECSIT C-terminal" evidence="13">
    <location>
        <begin position="252"/>
        <end position="381"/>
    </location>
</feature>
<evidence type="ECO:0000256" key="12">
    <source>
        <dbReference type="SAM" id="MobiDB-lite"/>
    </source>
</evidence>
<evidence type="ECO:0000259" key="13">
    <source>
        <dbReference type="SMART" id="SM01284"/>
    </source>
</evidence>
<evidence type="ECO:0000313" key="15">
    <source>
        <dbReference type="Proteomes" id="UP001153620"/>
    </source>
</evidence>
<evidence type="ECO:0000256" key="1">
    <source>
        <dbReference type="ARBA" id="ARBA00004123"/>
    </source>
</evidence>
<keyword evidence="9" id="KW-0809">Transit peptide</keyword>
<reference evidence="14" key="2">
    <citation type="submission" date="2022-10" db="EMBL/GenBank/DDBJ databases">
        <authorList>
            <consortium name="ENA_rothamsted_submissions"/>
            <consortium name="culmorum"/>
            <person name="King R."/>
        </authorList>
    </citation>
    <scope>NUCLEOTIDE SEQUENCE</scope>
</reference>
<evidence type="ECO:0000256" key="10">
    <source>
        <dbReference type="ARBA" id="ARBA00023128"/>
    </source>
</evidence>
<comment type="subcellular location">
    <subcellularLocation>
        <location evidence="3">Cytoplasm</location>
    </subcellularLocation>
    <subcellularLocation>
        <location evidence="2">Mitochondrion</location>
    </subcellularLocation>
    <subcellularLocation>
        <location evidence="1">Nucleus</location>
    </subcellularLocation>
</comment>
<evidence type="ECO:0000256" key="9">
    <source>
        <dbReference type="ARBA" id="ARBA00022946"/>
    </source>
</evidence>
<proteinExistence type="inferred from homology"/>
<dbReference type="Pfam" id="PF06239">
    <property type="entry name" value="ECSIT_N"/>
    <property type="match status" value="1"/>
</dbReference>
<evidence type="ECO:0000256" key="5">
    <source>
        <dbReference type="ARBA" id="ARBA00019998"/>
    </source>
</evidence>
<dbReference type="PANTHER" id="PTHR13113:SF1">
    <property type="entry name" value="EVOLUTIONARILY CONSERVED SIGNALING INTERMEDIATE IN TOLL PATHWAY, MITOCHONDRIAL"/>
    <property type="match status" value="1"/>
</dbReference>
<organism evidence="14 15">
    <name type="scientific">Chironomus riparius</name>
    <dbReference type="NCBI Taxonomy" id="315576"/>
    <lineage>
        <taxon>Eukaryota</taxon>
        <taxon>Metazoa</taxon>
        <taxon>Ecdysozoa</taxon>
        <taxon>Arthropoda</taxon>
        <taxon>Hexapoda</taxon>
        <taxon>Insecta</taxon>
        <taxon>Pterygota</taxon>
        <taxon>Neoptera</taxon>
        <taxon>Endopterygota</taxon>
        <taxon>Diptera</taxon>
        <taxon>Nematocera</taxon>
        <taxon>Chironomoidea</taxon>
        <taxon>Chironomidae</taxon>
        <taxon>Chironominae</taxon>
        <taxon>Chironomus</taxon>
    </lineage>
</organism>
<dbReference type="OrthoDB" id="10064298at2759"/>
<dbReference type="PANTHER" id="PTHR13113">
    <property type="entry name" value="ECSIT EVOLUTIONARILY CONSERVED SIGNALING INTERMEDIATE IN TOLL PATHWAYS"/>
    <property type="match status" value="1"/>
</dbReference>